<dbReference type="Gene3D" id="3.40.50.300">
    <property type="entry name" value="P-loop containing nucleotide triphosphate hydrolases"/>
    <property type="match status" value="2"/>
</dbReference>
<dbReference type="PROSITE" id="PS51195">
    <property type="entry name" value="Q_MOTIF"/>
    <property type="match status" value="1"/>
</dbReference>
<dbReference type="GO" id="GO:0005524">
    <property type="term" value="F:ATP binding"/>
    <property type="evidence" value="ECO:0007669"/>
    <property type="project" value="UniProtKB-KW"/>
</dbReference>
<dbReference type="SUPFAM" id="SSF52540">
    <property type="entry name" value="P-loop containing nucleoside triphosphate hydrolases"/>
    <property type="match status" value="1"/>
</dbReference>
<dbReference type="PROSITE" id="PS51192">
    <property type="entry name" value="HELICASE_ATP_BIND_1"/>
    <property type="match status" value="1"/>
</dbReference>
<evidence type="ECO:0000256" key="1">
    <source>
        <dbReference type="ARBA" id="ARBA00012552"/>
    </source>
</evidence>
<feature type="domain" description="Helicase C-terminal" evidence="11">
    <location>
        <begin position="454"/>
        <end position="615"/>
    </location>
</feature>
<dbReference type="Pfam" id="PF00270">
    <property type="entry name" value="DEAD"/>
    <property type="match status" value="1"/>
</dbReference>
<evidence type="ECO:0000256" key="4">
    <source>
        <dbReference type="ARBA" id="ARBA00022806"/>
    </source>
</evidence>
<keyword evidence="6" id="KW-0694">RNA-binding</keyword>
<dbReference type="SMART" id="SM00487">
    <property type="entry name" value="DEXDc"/>
    <property type="match status" value="1"/>
</dbReference>
<dbReference type="InParanoid" id="A0A6I9I5U5"/>
<dbReference type="PROSITE" id="PS50084">
    <property type="entry name" value="KH_TYPE_1"/>
    <property type="match status" value="1"/>
</dbReference>
<dbReference type="RefSeq" id="XP_006204492.3">
    <property type="nucleotide sequence ID" value="XM_006204430.4"/>
</dbReference>
<evidence type="ECO:0000313" key="13">
    <source>
        <dbReference type="Proteomes" id="UP001652581"/>
    </source>
</evidence>
<dbReference type="EC" id="3.6.4.13" evidence="1"/>
<dbReference type="SMART" id="SM00322">
    <property type="entry name" value="KH"/>
    <property type="match status" value="1"/>
</dbReference>
<dbReference type="PROSITE" id="PS51194">
    <property type="entry name" value="HELICASE_CTER"/>
    <property type="match status" value="1"/>
</dbReference>
<feature type="compositionally biased region" description="Polar residues" evidence="9">
    <location>
        <begin position="1"/>
        <end position="14"/>
    </location>
</feature>
<proteinExistence type="inferred from homology"/>
<dbReference type="CDD" id="cd18787">
    <property type="entry name" value="SF2_C_DEAD"/>
    <property type="match status" value="1"/>
</dbReference>
<dbReference type="InterPro" id="IPR014014">
    <property type="entry name" value="RNA_helicase_DEAD_Q_motif"/>
</dbReference>
<dbReference type="InterPro" id="IPR001650">
    <property type="entry name" value="Helicase_C-like"/>
</dbReference>
<reference evidence="14" key="1">
    <citation type="submission" date="2025-08" db="UniProtKB">
        <authorList>
            <consortium name="RefSeq"/>
        </authorList>
    </citation>
    <scope>IDENTIFICATION</scope>
</reference>
<dbReference type="Gene3D" id="3.30.1370.10">
    <property type="entry name" value="K Homology domain, type 1"/>
    <property type="match status" value="1"/>
</dbReference>
<evidence type="ECO:0000256" key="3">
    <source>
        <dbReference type="ARBA" id="ARBA00022801"/>
    </source>
</evidence>
<sequence length="643" mass="72533">MSRQEAGANASSWVVASGRGEAVSRALERRSAEETNPRGRGGHRRGRVGGWRDPCGLQQPGVAGCQEPPLSFRLKNDWVGAVIGRGGSKINEIQSTTSTKIQVIKGYPEAEVRIFGTKAMQSKAKTVIDDLVKKQEEYKSERRVDVAAIQTSGGKDARKDVSRDQKLIDWDNLRENIWKWSEKKWAGLPSIKKNFYVESETTSSMSQEQVDNWRKENYNITCDDLKDGEKRPIPNPTCTFEDAFQCYPEVMKNIEKEGFQKPTPIQSQAWPIILQGIDLIGVAQTGTGKTLSYLMPGFIHIDSQPVARNGPGMLVLTPTRELALQVEAECSKYSYKGLRSICIYGGGDRDGQIKDLSKGVDIIIATPGRLNDLQMNNFVYLKSITYLVLDEADKMLDMGFEPQIMKILLDVRPDRQTVMTSATWPYAVRRLAQSYLKEPMIVYVGTLDLVAVSTVKQNIIVTTEDEKRSHIQTFIESMSPRDKVIVFVSRKAVADHLSSDLGIRHISVESLHGNREQSDRERALKNFKTGKVRILIATDLASRGLDVHDITHVYNYDFPRNIEEYVHRVGRTGRAGRTGVSITLITRSDWKIASELINILERANQSIPEDLRAMAERYKANKLKKEMEKKMARLPGKPKKFYY</sequence>
<evidence type="ECO:0000256" key="8">
    <source>
        <dbReference type="RuleBase" id="RU000492"/>
    </source>
</evidence>
<dbReference type="InterPro" id="IPR014001">
    <property type="entry name" value="Helicase_ATP-bd"/>
</dbReference>
<dbReference type="Proteomes" id="UP001652581">
    <property type="component" value="Chromosome 18"/>
</dbReference>
<feature type="domain" description="DEAD-box RNA helicase Q" evidence="12">
    <location>
        <begin position="239"/>
        <end position="267"/>
    </location>
</feature>
<dbReference type="InterPro" id="IPR036612">
    <property type="entry name" value="KH_dom_type_1_sf"/>
</dbReference>
<evidence type="ECO:0000259" key="11">
    <source>
        <dbReference type="PROSITE" id="PS51194"/>
    </source>
</evidence>
<dbReference type="CDD" id="cd22430">
    <property type="entry name" value="KH-I_DDX43_DDX53"/>
    <property type="match status" value="1"/>
</dbReference>
<evidence type="ECO:0000256" key="2">
    <source>
        <dbReference type="ARBA" id="ARBA00022741"/>
    </source>
</evidence>
<keyword evidence="3 8" id="KW-0378">Hydrolase</keyword>
<evidence type="ECO:0000259" key="10">
    <source>
        <dbReference type="PROSITE" id="PS51192"/>
    </source>
</evidence>
<dbReference type="KEGG" id="vpc:102545387"/>
<dbReference type="InterPro" id="IPR027417">
    <property type="entry name" value="P-loop_NTPase"/>
</dbReference>
<accession>A0A6I9I5U5</accession>
<dbReference type="Pfam" id="PF00271">
    <property type="entry name" value="Helicase_C"/>
    <property type="match status" value="1"/>
</dbReference>
<feature type="short sequence motif" description="Q motif" evidence="7">
    <location>
        <begin position="239"/>
        <end position="267"/>
    </location>
</feature>
<comment type="similarity">
    <text evidence="8">Belongs to the DEAD box helicase family.</text>
</comment>
<keyword evidence="13" id="KW-1185">Reference proteome</keyword>
<dbReference type="AlphaFoldDB" id="A0A6I9I5U5"/>
<evidence type="ECO:0000256" key="6">
    <source>
        <dbReference type="PROSITE-ProRule" id="PRU00117"/>
    </source>
</evidence>
<dbReference type="GeneID" id="102545387"/>
<organism evidence="13 14">
    <name type="scientific">Vicugna pacos</name>
    <name type="common">Alpaca</name>
    <name type="synonym">Lama pacos</name>
    <dbReference type="NCBI Taxonomy" id="30538"/>
    <lineage>
        <taxon>Eukaryota</taxon>
        <taxon>Metazoa</taxon>
        <taxon>Chordata</taxon>
        <taxon>Craniata</taxon>
        <taxon>Vertebrata</taxon>
        <taxon>Euteleostomi</taxon>
        <taxon>Mammalia</taxon>
        <taxon>Eutheria</taxon>
        <taxon>Laurasiatheria</taxon>
        <taxon>Artiodactyla</taxon>
        <taxon>Tylopoda</taxon>
        <taxon>Camelidae</taxon>
        <taxon>Vicugna</taxon>
    </lineage>
</organism>
<keyword evidence="5 8" id="KW-0067">ATP-binding</keyword>
<dbReference type="GO" id="GO:0003723">
    <property type="term" value="F:RNA binding"/>
    <property type="evidence" value="ECO:0007669"/>
    <property type="project" value="UniProtKB-UniRule"/>
</dbReference>
<dbReference type="CDD" id="cd17958">
    <property type="entry name" value="DEADc_DDX43_DDX53"/>
    <property type="match status" value="1"/>
</dbReference>
<dbReference type="InterPro" id="IPR004088">
    <property type="entry name" value="KH_dom_type_1"/>
</dbReference>
<evidence type="ECO:0000259" key="12">
    <source>
        <dbReference type="PROSITE" id="PS51195"/>
    </source>
</evidence>
<feature type="domain" description="Helicase ATP-binding" evidence="10">
    <location>
        <begin position="270"/>
        <end position="442"/>
    </location>
</feature>
<dbReference type="GO" id="GO:0016787">
    <property type="term" value="F:hydrolase activity"/>
    <property type="evidence" value="ECO:0007669"/>
    <property type="project" value="UniProtKB-KW"/>
</dbReference>
<evidence type="ECO:0000313" key="14">
    <source>
        <dbReference type="RefSeq" id="XP_006204492.3"/>
    </source>
</evidence>
<protein>
    <recommendedName>
        <fullName evidence="1">RNA helicase</fullName>
        <ecNumber evidence="1">3.6.4.13</ecNumber>
    </recommendedName>
</protein>
<dbReference type="InterPro" id="IPR000629">
    <property type="entry name" value="RNA-helicase_DEAD-box_CS"/>
</dbReference>
<dbReference type="CTD" id="55510"/>
<evidence type="ECO:0000256" key="5">
    <source>
        <dbReference type="ARBA" id="ARBA00022840"/>
    </source>
</evidence>
<dbReference type="PROSITE" id="PS00039">
    <property type="entry name" value="DEAD_ATP_HELICASE"/>
    <property type="match status" value="1"/>
</dbReference>
<dbReference type="PANTHER" id="PTHR47958">
    <property type="entry name" value="ATP-DEPENDENT RNA HELICASE DBP3"/>
    <property type="match status" value="1"/>
</dbReference>
<evidence type="ECO:0000256" key="7">
    <source>
        <dbReference type="PROSITE-ProRule" id="PRU00552"/>
    </source>
</evidence>
<dbReference type="InterPro" id="IPR011545">
    <property type="entry name" value="DEAD/DEAH_box_helicase_dom"/>
</dbReference>
<dbReference type="InterPro" id="IPR004087">
    <property type="entry name" value="KH_dom"/>
</dbReference>
<dbReference type="SUPFAM" id="SSF54791">
    <property type="entry name" value="Eukaryotic type KH-domain (KH-domain type I)"/>
    <property type="match status" value="1"/>
</dbReference>
<keyword evidence="4 8" id="KW-0347">Helicase</keyword>
<dbReference type="GO" id="GO:0003724">
    <property type="term" value="F:RNA helicase activity"/>
    <property type="evidence" value="ECO:0007669"/>
    <property type="project" value="UniProtKB-EC"/>
</dbReference>
<evidence type="ECO:0000256" key="9">
    <source>
        <dbReference type="SAM" id="MobiDB-lite"/>
    </source>
</evidence>
<dbReference type="FunCoup" id="A0A6I9I5U5">
    <property type="interactions" value="109"/>
</dbReference>
<name>A0A6I9I5U5_VICPA</name>
<keyword evidence="2 8" id="KW-0547">Nucleotide-binding</keyword>
<dbReference type="Pfam" id="PF00013">
    <property type="entry name" value="KH_1"/>
    <property type="match status" value="1"/>
</dbReference>
<dbReference type="SMART" id="SM00490">
    <property type="entry name" value="HELICc"/>
    <property type="match status" value="1"/>
</dbReference>
<feature type="region of interest" description="Disordered" evidence="9">
    <location>
        <begin position="1"/>
        <end position="51"/>
    </location>
</feature>
<feature type="compositionally biased region" description="Basic and acidic residues" evidence="9">
    <location>
        <begin position="26"/>
        <end position="37"/>
    </location>
</feature>
<gene>
    <name evidence="14" type="primary">DDX43</name>
</gene>